<evidence type="ECO:0000313" key="1">
    <source>
        <dbReference type="EMBL" id="PWA54207.1"/>
    </source>
</evidence>
<proteinExistence type="predicted"/>
<comment type="caution">
    <text evidence="1">The sequence shown here is derived from an EMBL/GenBank/DDBJ whole genome shotgun (WGS) entry which is preliminary data.</text>
</comment>
<organism evidence="1 2">
    <name type="scientific">Artemisia annua</name>
    <name type="common">Sweet wormwood</name>
    <dbReference type="NCBI Taxonomy" id="35608"/>
    <lineage>
        <taxon>Eukaryota</taxon>
        <taxon>Viridiplantae</taxon>
        <taxon>Streptophyta</taxon>
        <taxon>Embryophyta</taxon>
        <taxon>Tracheophyta</taxon>
        <taxon>Spermatophyta</taxon>
        <taxon>Magnoliopsida</taxon>
        <taxon>eudicotyledons</taxon>
        <taxon>Gunneridae</taxon>
        <taxon>Pentapetalae</taxon>
        <taxon>asterids</taxon>
        <taxon>campanulids</taxon>
        <taxon>Asterales</taxon>
        <taxon>Asteraceae</taxon>
        <taxon>Asteroideae</taxon>
        <taxon>Anthemideae</taxon>
        <taxon>Artemisiinae</taxon>
        <taxon>Artemisia</taxon>
    </lineage>
</organism>
<dbReference type="AlphaFoldDB" id="A0A2U1LYY9"/>
<keyword evidence="2" id="KW-1185">Reference proteome</keyword>
<dbReference type="Proteomes" id="UP000245207">
    <property type="component" value="Unassembled WGS sequence"/>
</dbReference>
<dbReference type="EMBL" id="PKPP01007150">
    <property type="protein sequence ID" value="PWA54207.1"/>
    <property type="molecule type" value="Genomic_DNA"/>
</dbReference>
<reference evidence="1 2" key="1">
    <citation type="journal article" date="2018" name="Mol. Plant">
        <title>The genome of Artemisia annua provides insight into the evolution of Asteraceae family and artemisinin biosynthesis.</title>
        <authorList>
            <person name="Shen Q."/>
            <person name="Zhang L."/>
            <person name="Liao Z."/>
            <person name="Wang S."/>
            <person name="Yan T."/>
            <person name="Shi P."/>
            <person name="Liu M."/>
            <person name="Fu X."/>
            <person name="Pan Q."/>
            <person name="Wang Y."/>
            <person name="Lv Z."/>
            <person name="Lu X."/>
            <person name="Zhang F."/>
            <person name="Jiang W."/>
            <person name="Ma Y."/>
            <person name="Chen M."/>
            <person name="Hao X."/>
            <person name="Li L."/>
            <person name="Tang Y."/>
            <person name="Lv G."/>
            <person name="Zhou Y."/>
            <person name="Sun X."/>
            <person name="Brodelius P.E."/>
            <person name="Rose J.K.C."/>
            <person name="Tang K."/>
        </authorList>
    </citation>
    <scope>NUCLEOTIDE SEQUENCE [LARGE SCALE GENOMIC DNA]</scope>
    <source>
        <strain evidence="2">cv. Huhao1</strain>
        <tissue evidence="1">Leaf</tissue>
    </source>
</reference>
<gene>
    <name evidence="1" type="ORF">CTI12_AA419130</name>
</gene>
<protein>
    <submittedName>
        <fullName evidence="1">Uncharacterized protein</fullName>
    </submittedName>
</protein>
<name>A0A2U1LYY9_ARTAN</name>
<sequence length="61" mass="6648">MADCNPSNTIAKTMLELSLIGAYGDEVYSVQTLPVEIRECLVIGGNMPFGHHDSAFEDQMS</sequence>
<evidence type="ECO:0000313" key="2">
    <source>
        <dbReference type="Proteomes" id="UP000245207"/>
    </source>
</evidence>
<accession>A0A2U1LYY9</accession>